<evidence type="ECO:0000313" key="6">
    <source>
        <dbReference type="Proteomes" id="UP001249020"/>
    </source>
</evidence>
<dbReference type="PROSITE" id="PS51762">
    <property type="entry name" value="GH16_2"/>
    <property type="match status" value="1"/>
</dbReference>
<dbReference type="GO" id="GO:0005975">
    <property type="term" value="P:carbohydrate metabolic process"/>
    <property type="evidence" value="ECO:0007669"/>
    <property type="project" value="InterPro"/>
</dbReference>
<dbReference type="InterPro" id="IPR013320">
    <property type="entry name" value="ConA-like_dom_sf"/>
</dbReference>
<dbReference type="Proteomes" id="UP001249020">
    <property type="component" value="Unassembled WGS sequence"/>
</dbReference>
<accession>A0AAW8R5R7</accession>
<feature type="compositionally biased region" description="Pro residues" evidence="2">
    <location>
        <begin position="484"/>
        <end position="508"/>
    </location>
</feature>
<dbReference type="EMBL" id="JAVRIE010000005">
    <property type="protein sequence ID" value="MDT0583403.1"/>
    <property type="molecule type" value="Genomic_DNA"/>
</dbReference>
<dbReference type="PANTHER" id="PTHR10963:SF55">
    <property type="entry name" value="GLYCOSIDE HYDROLASE FAMILY 16 PROTEIN"/>
    <property type="match status" value="1"/>
</dbReference>
<feature type="region of interest" description="Disordered" evidence="2">
    <location>
        <begin position="311"/>
        <end position="338"/>
    </location>
</feature>
<comment type="caution">
    <text evidence="5">The sequence shown here is derived from an EMBL/GenBank/DDBJ whole genome shotgun (WGS) entry which is preliminary data.</text>
</comment>
<dbReference type="CDD" id="cd08023">
    <property type="entry name" value="GH16_laminarinase_like"/>
    <property type="match status" value="1"/>
</dbReference>
<dbReference type="PANTHER" id="PTHR10963">
    <property type="entry name" value="GLYCOSYL HYDROLASE-RELATED"/>
    <property type="match status" value="1"/>
</dbReference>
<evidence type="ECO:0000259" key="4">
    <source>
        <dbReference type="PROSITE" id="PS51762"/>
    </source>
</evidence>
<keyword evidence="3" id="KW-0732">Signal</keyword>
<dbReference type="SUPFAM" id="SSF103647">
    <property type="entry name" value="TSP type-3 repeat"/>
    <property type="match status" value="1"/>
</dbReference>
<reference evidence="5 6" key="1">
    <citation type="submission" date="2023-09" db="EMBL/GenBank/DDBJ databases">
        <authorList>
            <person name="Rey-Velasco X."/>
        </authorList>
    </citation>
    <scope>NUCLEOTIDE SEQUENCE [LARGE SCALE GENOMIC DNA]</scope>
    <source>
        <strain evidence="5 6">W409</strain>
    </source>
</reference>
<dbReference type="RefSeq" id="WP_311362177.1">
    <property type="nucleotide sequence ID" value="NZ_JAVRIE010000005.1"/>
</dbReference>
<evidence type="ECO:0000256" key="3">
    <source>
        <dbReference type="SAM" id="SignalP"/>
    </source>
</evidence>
<keyword evidence="6" id="KW-1185">Reference proteome</keyword>
<evidence type="ECO:0000313" key="5">
    <source>
        <dbReference type="EMBL" id="MDT0583403.1"/>
    </source>
</evidence>
<feature type="domain" description="GH16" evidence="4">
    <location>
        <begin position="25"/>
        <end position="281"/>
    </location>
</feature>
<feature type="compositionally biased region" description="Low complexity" evidence="2">
    <location>
        <begin position="324"/>
        <end position="338"/>
    </location>
</feature>
<dbReference type="SUPFAM" id="SSF49899">
    <property type="entry name" value="Concanavalin A-like lectins/glucanases"/>
    <property type="match status" value="1"/>
</dbReference>
<keyword evidence="5" id="KW-0378">Hydrolase</keyword>
<evidence type="ECO:0000256" key="1">
    <source>
        <dbReference type="ARBA" id="ARBA00006865"/>
    </source>
</evidence>
<sequence>MKKNLVRLGARVLLAGSIYFLASAKSYAGWEVSWIDRFDGDSVNWDNWTAQIQANYNNEIQCYTDDDSSALKNYDVSDGTLKIIARKQNIDCPGQSGASRTWTSGRLNSKDKAEFLYGRLETRLRFLELRGGTWPAFWMLENRIAENPIKGDNDNVNWPNPGAGEIDVWEWFSNSGDSYITNFFNVHNCGGEVRPAYPGGAPDVMVFNRYAIEWTAQDITFYMNDNVVAQHNLSECPQYKEPMFALINVAVGGNLGGAVDPELTSATLEVDYIAHCVASSANERQYCNESTPVALDDDGDGVVNADDLCPNTEANTEVDADGCEVQQQPNEAAPEPSEESVNVISLFSDSYQNIADINYNPNWNQVTQVSQIQIQDNTVLKYQNLNYQGTDFDQNKQDVSNMAEFRLDYWTKDATQLRVYLISPGPVEIAYDIEIEQQSWQSVAIPISVFDGVDLTNLFQLKIEGNGTVFLDNLLFVAETQTANPPPAPPATPPAPPATPPAVEPEPSPIDTESSGGATSLSLVLLLTCLALIRRRTALTKD</sequence>
<organism evidence="5 6">
    <name type="scientific">Brumicola blandensis</name>
    <dbReference type="NCBI Taxonomy" id="3075611"/>
    <lineage>
        <taxon>Bacteria</taxon>
        <taxon>Pseudomonadati</taxon>
        <taxon>Pseudomonadota</taxon>
        <taxon>Gammaproteobacteria</taxon>
        <taxon>Alteromonadales</taxon>
        <taxon>Alteromonadaceae</taxon>
        <taxon>Brumicola</taxon>
    </lineage>
</organism>
<gene>
    <name evidence="5" type="ORF">RM544_12705</name>
</gene>
<dbReference type="InterPro" id="IPR028974">
    <property type="entry name" value="TSP_type-3_rpt"/>
</dbReference>
<comment type="similarity">
    <text evidence="1">Belongs to the glycosyl hydrolase 16 family.</text>
</comment>
<dbReference type="GO" id="GO:0004553">
    <property type="term" value="F:hydrolase activity, hydrolyzing O-glycosyl compounds"/>
    <property type="evidence" value="ECO:0007669"/>
    <property type="project" value="InterPro"/>
</dbReference>
<dbReference type="InterPro" id="IPR000757">
    <property type="entry name" value="Beta-glucanase-like"/>
</dbReference>
<dbReference type="InterPro" id="IPR050546">
    <property type="entry name" value="Glycosyl_Hydrlase_16"/>
</dbReference>
<protein>
    <submittedName>
        <fullName evidence="5">Glycoside hydrolase family 16 protein</fullName>
    </submittedName>
</protein>
<feature type="region of interest" description="Disordered" evidence="2">
    <location>
        <begin position="481"/>
        <end position="516"/>
    </location>
</feature>
<feature type="chain" id="PRO_5043510762" evidence="3">
    <location>
        <begin position="29"/>
        <end position="542"/>
    </location>
</feature>
<dbReference type="GO" id="GO:0005509">
    <property type="term" value="F:calcium ion binding"/>
    <property type="evidence" value="ECO:0007669"/>
    <property type="project" value="InterPro"/>
</dbReference>
<dbReference type="Gene3D" id="2.60.120.200">
    <property type="match status" value="1"/>
</dbReference>
<dbReference type="Pfam" id="PF00722">
    <property type="entry name" value="Glyco_hydro_16"/>
    <property type="match status" value="1"/>
</dbReference>
<proteinExistence type="inferred from homology"/>
<dbReference type="AlphaFoldDB" id="A0AAW8R5R7"/>
<name>A0AAW8R5R7_9ALTE</name>
<evidence type="ECO:0000256" key="2">
    <source>
        <dbReference type="SAM" id="MobiDB-lite"/>
    </source>
</evidence>
<feature type="signal peptide" evidence="3">
    <location>
        <begin position="1"/>
        <end position="28"/>
    </location>
</feature>